<accession>A0A2U3P6X3</accession>
<dbReference type="EMBL" id="FUEZ01000004">
    <property type="protein sequence ID" value="SPM39506.1"/>
    <property type="molecule type" value="Genomic_DNA"/>
</dbReference>
<dbReference type="EMBL" id="FUEZ01000004">
    <property type="protein sequence ID" value="SPM39675.1"/>
    <property type="molecule type" value="Genomic_DNA"/>
</dbReference>
<protein>
    <submittedName>
        <fullName evidence="1">Mycobacterium numidiamassiliense ORFan</fullName>
    </submittedName>
</protein>
<dbReference type="STRING" id="1841861.GCA_900157365_00006"/>
<dbReference type="RefSeq" id="WP_165691551.1">
    <property type="nucleotide sequence ID" value="NZ_FUEZ01000004.1"/>
</dbReference>
<evidence type="ECO:0000313" key="3">
    <source>
        <dbReference type="Proteomes" id="UP000240424"/>
    </source>
</evidence>
<keyword evidence="3" id="KW-1185">Reference proteome</keyword>
<evidence type="ECO:0000313" key="2">
    <source>
        <dbReference type="EMBL" id="SPM39675.1"/>
    </source>
</evidence>
<dbReference type="AlphaFoldDB" id="A0A2U3P6X3"/>
<dbReference type="Proteomes" id="UP000240424">
    <property type="component" value="Unassembled WGS sequence"/>
</dbReference>
<name>A0A2U3P6X3_9MYCO</name>
<evidence type="ECO:0000313" key="1">
    <source>
        <dbReference type="EMBL" id="SPM39506.1"/>
    </source>
</evidence>
<gene>
    <name evidence="1" type="ORF">MNAB215_1689</name>
    <name evidence="2" type="ORF">MNAB215_1864</name>
</gene>
<organism evidence="1 3">
    <name type="scientific">Mycobacterium numidiamassiliense</name>
    <dbReference type="NCBI Taxonomy" id="1841861"/>
    <lineage>
        <taxon>Bacteria</taxon>
        <taxon>Bacillati</taxon>
        <taxon>Actinomycetota</taxon>
        <taxon>Actinomycetes</taxon>
        <taxon>Mycobacteriales</taxon>
        <taxon>Mycobacteriaceae</taxon>
        <taxon>Mycobacterium</taxon>
    </lineage>
</organism>
<reference evidence="1 3" key="1">
    <citation type="submission" date="2017-01" db="EMBL/GenBank/DDBJ databases">
        <authorList>
            <consortium name="Urmite Genomes"/>
        </authorList>
    </citation>
    <scope>NUCLEOTIDE SEQUENCE [LARGE SCALE GENOMIC DNA]</scope>
    <source>
        <strain evidence="1 3">AB215</strain>
    </source>
</reference>
<sequence>MPVDDNDEPIGAAKDWSLARFALRHNNTGTSRQRQLPIDIELIGK</sequence>
<proteinExistence type="predicted"/>